<dbReference type="Pfam" id="PF12682">
    <property type="entry name" value="Flavodoxin_4"/>
    <property type="match status" value="1"/>
</dbReference>
<dbReference type="GO" id="GO:0010181">
    <property type="term" value="F:FMN binding"/>
    <property type="evidence" value="ECO:0007669"/>
    <property type="project" value="InterPro"/>
</dbReference>
<protein>
    <submittedName>
        <fullName evidence="2">Flavodoxin</fullName>
    </submittedName>
</protein>
<dbReference type="Proteomes" id="UP000824264">
    <property type="component" value="Unassembled WGS sequence"/>
</dbReference>
<organism evidence="2 3">
    <name type="scientific">Candidatus Bilophila faecipullorum</name>
    <dbReference type="NCBI Taxonomy" id="2838482"/>
    <lineage>
        <taxon>Bacteria</taxon>
        <taxon>Pseudomonadati</taxon>
        <taxon>Thermodesulfobacteriota</taxon>
        <taxon>Desulfovibrionia</taxon>
        <taxon>Desulfovibrionales</taxon>
        <taxon>Desulfovibrionaceae</taxon>
        <taxon>Bilophila</taxon>
    </lineage>
</organism>
<dbReference type="PANTHER" id="PTHR39201:SF1">
    <property type="entry name" value="FLAVODOXIN-LIKE DOMAIN-CONTAINING PROTEIN"/>
    <property type="match status" value="1"/>
</dbReference>
<comment type="caution">
    <text evidence="2">The sequence shown here is derived from an EMBL/GenBank/DDBJ whole genome shotgun (WGS) entry which is preliminary data.</text>
</comment>
<evidence type="ECO:0000313" key="3">
    <source>
        <dbReference type="Proteomes" id="UP000824264"/>
    </source>
</evidence>
<dbReference type="InterPro" id="IPR008254">
    <property type="entry name" value="Flavodoxin/NO_synth"/>
</dbReference>
<dbReference type="Gene3D" id="3.40.50.360">
    <property type="match status" value="1"/>
</dbReference>
<reference evidence="2" key="1">
    <citation type="journal article" date="2021" name="PeerJ">
        <title>Extensive microbial diversity within the chicken gut microbiome revealed by metagenomics and culture.</title>
        <authorList>
            <person name="Gilroy R."/>
            <person name="Ravi A."/>
            <person name="Getino M."/>
            <person name="Pursley I."/>
            <person name="Horton D.L."/>
            <person name="Alikhan N.F."/>
            <person name="Baker D."/>
            <person name="Gharbi K."/>
            <person name="Hall N."/>
            <person name="Watson M."/>
            <person name="Adriaenssens E.M."/>
            <person name="Foster-Nyarko E."/>
            <person name="Jarju S."/>
            <person name="Secka A."/>
            <person name="Antonio M."/>
            <person name="Oren A."/>
            <person name="Chaudhuri R.R."/>
            <person name="La Ragione R."/>
            <person name="Hildebrand F."/>
            <person name="Pallen M.J."/>
        </authorList>
    </citation>
    <scope>NUCLEOTIDE SEQUENCE</scope>
    <source>
        <strain evidence="2">ChiSxjej5B17-1746</strain>
    </source>
</reference>
<evidence type="ECO:0000259" key="1">
    <source>
        <dbReference type="Pfam" id="PF12682"/>
    </source>
</evidence>
<evidence type="ECO:0000313" key="2">
    <source>
        <dbReference type="EMBL" id="HIW79097.1"/>
    </source>
</evidence>
<gene>
    <name evidence="2" type="ORF">H9874_08140</name>
</gene>
<dbReference type="EMBL" id="DXGI01000312">
    <property type="protein sequence ID" value="HIW79097.1"/>
    <property type="molecule type" value="Genomic_DNA"/>
</dbReference>
<dbReference type="InterPro" id="IPR029039">
    <property type="entry name" value="Flavoprotein-like_sf"/>
</dbReference>
<reference evidence="2" key="2">
    <citation type="submission" date="2021-04" db="EMBL/GenBank/DDBJ databases">
        <authorList>
            <person name="Gilroy R."/>
        </authorList>
    </citation>
    <scope>NUCLEOTIDE SEQUENCE</scope>
    <source>
        <strain evidence="2">ChiSxjej5B17-1746</strain>
    </source>
</reference>
<dbReference type="PANTHER" id="PTHR39201">
    <property type="entry name" value="EXPORTED PROTEIN-RELATED"/>
    <property type="match status" value="1"/>
</dbReference>
<feature type="domain" description="Flavodoxin-like" evidence="1">
    <location>
        <begin position="1"/>
        <end position="104"/>
    </location>
</feature>
<proteinExistence type="predicted"/>
<feature type="non-terminal residue" evidence="2">
    <location>
        <position position="1"/>
    </location>
</feature>
<sequence length="110" mass="12396">SSLEMRDKTSRPAISGRVADMEQYDTVYVGFPIWWYVAPTIINTFLESHDFSGKTVIPFATSGSSGVGETDRWLHSSCSAQTRWRPARRFPGNAGVAELREWVDGLKLER</sequence>
<name>A0A9D1R140_9BACT</name>
<dbReference type="SUPFAM" id="SSF52218">
    <property type="entry name" value="Flavoproteins"/>
    <property type="match status" value="1"/>
</dbReference>
<accession>A0A9D1R140</accession>
<dbReference type="AlphaFoldDB" id="A0A9D1R140"/>